<name>A0AAV9ZHB0_9AGAR</name>
<gene>
    <name evidence="2" type="ORF">R3P38DRAFT_2808185</name>
</gene>
<evidence type="ECO:0000313" key="3">
    <source>
        <dbReference type="Proteomes" id="UP001362999"/>
    </source>
</evidence>
<reference evidence="2 3" key="1">
    <citation type="journal article" date="2024" name="J Genomics">
        <title>Draft genome sequencing and assembly of Favolaschia claudopus CIRM-BRFM 2984 isolated from oak limbs.</title>
        <authorList>
            <person name="Navarro D."/>
            <person name="Drula E."/>
            <person name="Chaduli D."/>
            <person name="Cazenave R."/>
            <person name="Ahrendt S."/>
            <person name="Wang J."/>
            <person name="Lipzen A."/>
            <person name="Daum C."/>
            <person name="Barry K."/>
            <person name="Grigoriev I.V."/>
            <person name="Favel A."/>
            <person name="Rosso M.N."/>
            <person name="Martin F."/>
        </authorList>
    </citation>
    <scope>NUCLEOTIDE SEQUENCE [LARGE SCALE GENOMIC DNA]</scope>
    <source>
        <strain evidence="2 3">CIRM-BRFM 2984</strain>
    </source>
</reference>
<feature type="region of interest" description="Disordered" evidence="1">
    <location>
        <begin position="83"/>
        <end position="103"/>
    </location>
</feature>
<evidence type="ECO:0000256" key="1">
    <source>
        <dbReference type="SAM" id="MobiDB-lite"/>
    </source>
</evidence>
<dbReference type="Proteomes" id="UP001362999">
    <property type="component" value="Unassembled WGS sequence"/>
</dbReference>
<proteinExistence type="predicted"/>
<keyword evidence="3" id="KW-1185">Reference proteome</keyword>
<dbReference type="AlphaFoldDB" id="A0AAV9ZHB0"/>
<accession>A0AAV9ZHB0</accession>
<protein>
    <submittedName>
        <fullName evidence="2">Uncharacterized protein</fullName>
    </submittedName>
</protein>
<organism evidence="2 3">
    <name type="scientific">Favolaschia claudopus</name>
    <dbReference type="NCBI Taxonomy" id="2862362"/>
    <lineage>
        <taxon>Eukaryota</taxon>
        <taxon>Fungi</taxon>
        <taxon>Dikarya</taxon>
        <taxon>Basidiomycota</taxon>
        <taxon>Agaricomycotina</taxon>
        <taxon>Agaricomycetes</taxon>
        <taxon>Agaricomycetidae</taxon>
        <taxon>Agaricales</taxon>
        <taxon>Marasmiineae</taxon>
        <taxon>Mycenaceae</taxon>
        <taxon>Favolaschia</taxon>
    </lineage>
</organism>
<comment type="caution">
    <text evidence="2">The sequence shown here is derived from an EMBL/GenBank/DDBJ whole genome shotgun (WGS) entry which is preliminary data.</text>
</comment>
<dbReference type="EMBL" id="JAWWNJ010000150">
    <property type="protein sequence ID" value="KAK6981427.1"/>
    <property type="molecule type" value="Genomic_DNA"/>
</dbReference>
<sequence length="175" mass="18952">MPRMLQATTLLHFADYAFEAQFYFRQISSNCLGTNSLTSTPHGAAVDAGRRLRRYMPTLDSDICAAAHRRRCLFRHLGTTQQSNRDALEGSSAPRERAGGGRRGGAVVFNPCIGTYSEAGFGSKEAARYQARFGRYPAIPAAPGFSLGLKGLGFRHGTASAWEETRDSTVSGSRG</sequence>
<evidence type="ECO:0000313" key="2">
    <source>
        <dbReference type="EMBL" id="KAK6981427.1"/>
    </source>
</evidence>